<dbReference type="EMBL" id="BAABIS010000001">
    <property type="protein sequence ID" value="GAA4839677.1"/>
    <property type="molecule type" value="Genomic_DNA"/>
</dbReference>
<reference evidence="3" key="1">
    <citation type="journal article" date="2019" name="Int. J. Syst. Evol. Microbiol.">
        <title>The Global Catalogue of Microorganisms (GCM) 10K type strain sequencing project: providing services to taxonomists for standard genome sequencing and annotation.</title>
        <authorList>
            <consortium name="The Broad Institute Genomics Platform"/>
            <consortium name="The Broad Institute Genome Sequencing Center for Infectious Disease"/>
            <person name="Wu L."/>
            <person name="Ma J."/>
        </authorList>
    </citation>
    <scope>NUCLEOTIDE SEQUENCE [LARGE SCALE GENOMIC DNA]</scope>
    <source>
        <strain evidence="3">JCM 13006</strain>
    </source>
</reference>
<evidence type="ECO:0000313" key="2">
    <source>
        <dbReference type="EMBL" id="GAA4839677.1"/>
    </source>
</evidence>
<feature type="region of interest" description="Disordered" evidence="1">
    <location>
        <begin position="282"/>
        <end position="319"/>
    </location>
</feature>
<proteinExistence type="predicted"/>
<accession>A0ABP9DDF7</accession>
<dbReference type="Proteomes" id="UP001501752">
    <property type="component" value="Unassembled WGS sequence"/>
</dbReference>
<name>A0ABP9DDF7_9ACTN</name>
<evidence type="ECO:0000256" key="1">
    <source>
        <dbReference type="SAM" id="MobiDB-lite"/>
    </source>
</evidence>
<comment type="caution">
    <text evidence="2">The sequence shown here is derived from an EMBL/GenBank/DDBJ whole genome shotgun (WGS) entry which is preliminary data.</text>
</comment>
<dbReference type="RefSeq" id="WP_345695866.1">
    <property type="nucleotide sequence ID" value="NZ_BAABIS010000001.1"/>
</dbReference>
<protein>
    <recommendedName>
        <fullName evidence="4">S1 motif domain-containing protein</fullName>
    </recommendedName>
</protein>
<gene>
    <name evidence="2" type="ORF">GCM10023235_13850</name>
</gene>
<evidence type="ECO:0000313" key="3">
    <source>
        <dbReference type="Proteomes" id="UP001501752"/>
    </source>
</evidence>
<keyword evidence="3" id="KW-1185">Reference proteome</keyword>
<organism evidence="2 3">
    <name type="scientific">Kitasatospora terrestris</name>
    <dbReference type="NCBI Taxonomy" id="258051"/>
    <lineage>
        <taxon>Bacteria</taxon>
        <taxon>Bacillati</taxon>
        <taxon>Actinomycetota</taxon>
        <taxon>Actinomycetes</taxon>
        <taxon>Kitasatosporales</taxon>
        <taxon>Streptomycetaceae</taxon>
        <taxon>Kitasatospora</taxon>
    </lineage>
</organism>
<sequence>MAGGAAKPGSVFVGVIEAVAEDVLAVGAGGYSYAVDYDRAGIGAPLCPRQVVRFVLTGDRTGRLLPLPDRAAWQAFADALPPDRSVAGSVVGMHRGHLLVQVGPLYGRLPASAGARTSVLSSRVPVVVGRLDGATGLVELALAARADLVEMALRQELADSLAERERLSAEVVRLESPPNGGEYRAATLKEARVRLRYAETATALAQQAIDQYLGGRARGAPAEPGRPSAVAGAVAAGGADAGGGGAGGGGAGSGGGGPYEPEDYAAAAGLISMGLAEMFLLVGPPPTQSWGRTPDGPGGLGGSSDDSPVGAGQGGAGRG</sequence>
<evidence type="ECO:0008006" key="4">
    <source>
        <dbReference type="Google" id="ProtNLM"/>
    </source>
</evidence>